<dbReference type="Gene3D" id="1.20.910.10">
    <property type="entry name" value="Heme oxygenase-like"/>
    <property type="match status" value="1"/>
</dbReference>
<feature type="region of interest" description="Disordered" evidence="1">
    <location>
        <begin position="307"/>
        <end position="330"/>
    </location>
</feature>
<dbReference type="EMBL" id="UOGL01000485">
    <property type="protein sequence ID" value="VAX40837.1"/>
    <property type="molecule type" value="Genomic_DNA"/>
</dbReference>
<sequence length="330" mass="37165">MTETITFPLETPAVTLYSSVGLLANETEIPAHLELFVKQSEDVLQKVRDMIAAGELPAERGTEFQQLLIDICAHVMCHPIVASNNYLDRFAEGVTNAQARHECQQFSVFALQFDVAQAKLVANAPTEEAYTERLQVLLNEKGIPFQDGFEGELTGKWNNGTVHFTWMLNMAQGLELEFEDIGKIWIGLDGTKSFVEATFDLYGSIDQNIASGAAFAIENWAANNLWKPWIAGMEKLNATREKSVHLGYLKYHELEEIHHSQATLDELLENFVEPWFDRDVFLNGAKQMLTEGVEAYYISQLETLPEKDGSWPENATESRSFDPETLPRIG</sequence>
<gene>
    <name evidence="2" type="ORF">MNBD_PLANCTO02-923</name>
</gene>
<accession>A0A3B1E876</accession>
<evidence type="ECO:0000313" key="2">
    <source>
        <dbReference type="EMBL" id="VAX40837.1"/>
    </source>
</evidence>
<dbReference type="InterPro" id="IPR016084">
    <property type="entry name" value="Haem_Oase-like_multi-hlx"/>
</dbReference>
<evidence type="ECO:0000256" key="1">
    <source>
        <dbReference type="SAM" id="MobiDB-lite"/>
    </source>
</evidence>
<dbReference type="SUPFAM" id="SSF48613">
    <property type="entry name" value="Heme oxygenase-like"/>
    <property type="match status" value="1"/>
</dbReference>
<dbReference type="AlphaFoldDB" id="A0A3B1E876"/>
<proteinExistence type="predicted"/>
<organism evidence="2">
    <name type="scientific">hydrothermal vent metagenome</name>
    <dbReference type="NCBI Taxonomy" id="652676"/>
    <lineage>
        <taxon>unclassified sequences</taxon>
        <taxon>metagenomes</taxon>
        <taxon>ecological metagenomes</taxon>
    </lineage>
</organism>
<reference evidence="2" key="1">
    <citation type="submission" date="2018-06" db="EMBL/GenBank/DDBJ databases">
        <authorList>
            <person name="Zhirakovskaya E."/>
        </authorList>
    </citation>
    <scope>NUCLEOTIDE SEQUENCE</scope>
</reference>
<protein>
    <submittedName>
        <fullName evidence="2">Uncharacterized protein</fullName>
    </submittedName>
</protein>
<name>A0A3B1E876_9ZZZZ</name>